<gene>
    <name evidence="1" type="ORF">ElyMa_004377700</name>
</gene>
<protein>
    <submittedName>
        <fullName evidence="1">Uncharacterized protein</fullName>
    </submittedName>
</protein>
<evidence type="ECO:0000313" key="2">
    <source>
        <dbReference type="Proteomes" id="UP000762676"/>
    </source>
</evidence>
<reference evidence="1 2" key="1">
    <citation type="journal article" date="2021" name="Elife">
        <title>Chloroplast acquisition without the gene transfer in kleptoplastic sea slugs, Plakobranchus ocellatus.</title>
        <authorList>
            <person name="Maeda T."/>
            <person name="Takahashi S."/>
            <person name="Yoshida T."/>
            <person name="Shimamura S."/>
            <person name="Takaki Y."/>
            <person name="Nagai Y."/>
            <person name="Toyoda A."/>
            <person name="Suzuki Y."/>
            <person name="Arimoto A."/>
            <person name="Ishii H."/>
            <person name="Satoh N."/>
            <person name="Nishiyama T."/>
            <person name="Hasebe M."/>
            <person name="Maruyama T."/>
            <person name="Minagawa J."/>
            <person name="Obokata J."/>
            <person name="Shigenobu S."/>
        </authorList>
    </citation>
    <scope>NUCLEOTIDE SEQUENCE [LARGE SCALE GENOMIC DNA]</scope>
</reference>
<dbReference type="AlphaFoldDB" id="A0AAV4H7H1"/>
<comment type="caution">
    <text evidence="1">The sequence shown here is derived from an EMBL/GenBank/DDBJ whole genome shotgun (WGS) entry which is preliminary data.</text>
</comment>
<dbReference type="EMBL" id="BMAT01008839">
    <property type="protein sequence ID" value="GFR93422.1"/>
    <property type="molecule type" value="Genomic_DNA"/>
</dbReference>
<accession>A0AAV4H7H1</accession>
<evidence type="ECO:0000313" key="1">
    <source>
        <dbReference type="EMBL" id="GFR93422.1"/>
    </source>
</evidence>
<organism evidence="1 2">
    <name type="scientific">Elysia marginata</name>
    <dbReference type="NCBI Taxonomy" id="1093978"/>
    <lineage>
        <taxon>Eukaryota</taxon>
        <taxon>Metazoa</taxon>
        <taxon>Spiralia</taxon>
        <taxon>Lophotrochozoa</taxon>
        <taxon>Mollusca</taxon>
        <taxon>Gastropoda</taxon>
        <taxon>Heterobranchia</taxon>
        <taxon>Euthyneura</taxon>
        <taxon>Panpulmonata</taxon>
        <taxon>Sacoglossa</taxon>
        <taxon>Placobranchoidea</taxon>
        <taxon>Plakobranchidae</taxon>
        <taxon>Elysia</taxon>
    </lineage>
</organism>
<feature type="non-terminal residue" evidence="1">
    <location>
        <position position="1"/>
    </location>
</feature>
<dbReference type="Proteomes" id="UP000762676">
    <property type="component" value="Unassembled WGS sequence"/>
</dbReference>
<keyword evidence="2" id="KW-1185">Reference proteome</keyword>
<sequence length="53" mass="6007">SSYKGKSSVYISVKAMRDTGPQHSYHVHFLRPIDARLGTKLQVHHAQSSRLET</sequence>
<name>A0AAV4H7H1_9GAST</name>
<proteinExistence type="predicted"/>